<sequence length="55" mass="6501">MAFDNLFSRARASMAKRKHYNRLVAEIENLTSRDLADLRADRSEMLYQVHKQIYG</sequence>
<dbReference type="AlphaFoldDB" id="A0A838BCB1"/>
<comment type="caution">
    <text evidence="1">The sequence shown here is derived from an EMBL/GenBank/DDBJ whole genome shotgun (WGS) entry which is preliminary data.</text>
</comment>
<keyword evidence="2" id="KW-1185">Reference proteome</keyword>
<dbReference type="Proteomes" id="UP000558284">
    <property type="component" value="Unassembled WGS sequence"/>
</dbReference>
<gene>
    <name evidence="1" type="ORF">H0241_27255</name>
</gene>
<protein>
    <recommendedName>
        <fullName evidence="3">DUF1127 domain-containing protein</fullName>
    </recommendedName>
</protein>
<reference evidence="1 2" key="1">
    <citation type="submission" date="2020-07" db="EMBL/GenBank/DDBJ databases">
        <title>Definition of the novel symbiovar canariense within Mesorhizobium novociceri, a new species of genus Mesorhizobium nodulating Cicer canariense in the Caldera de Taburiente National Park (La Palma, Canary Islands).</title>
        <authorList>
            <person name="Leon-Barrios M."/>
            <person name="Perez-Yepez J."/>
            <person name="Flores-Felix J.D."/>
            <person name="Ramirez-Baena M.H."/>
            <person name="Pulido-Suarez L."/>
            <person name="Igual J.M."/>
            <person name="Velazquez E."/>
            <person name="Peix A."/>
        </authorList>
    </citation>
    <scope>NUCLEOTIDE SEQUENCE [LARGE SCALE GENOMIC DNA]</scope>
    <source>
        <strain evidence="1 2">CCANP35</strain>
    </source>
</reference>
<accession>A0A838BCB1</accession>
<organism evidence="1 2">
    <name type="scientific">Mesorhizobium neociceri</name>
    <dbReference type="NCBI Taxonomy" id="1307853"/>
    <lineage>
        <taxon>Bacteria</taxon>
        <taxon>Pseudomonadati</taxon>
        <taxon>Pseudomonadota</taxon>
        <taxon>Alphaproteobacteria</taxon>
        <taxon>Hyphomicrobiales</taxon>
        <taxon>Phyllobacteriaceae</taxon>
        <taxon>Mesorhizobium</taxon>
    </lineage>
</organism>
<evidence type="ECO:0008006" key="3">
    <source>
        <dbReference type="Google" id="ProtNLM"/>
    </source>
</evidence>
<name>A0A838BCB1_9HYPH</name>
<proteinExistence type="predicted"/>
<dbReference type="EMBL" id="JACDTY010000018">
    <property type="protein sequence ID" value="MBA1143913.1"/>
    <property type="molecule type" value="Genomic_DNA"/>
</dbReference>
<dbReference type="RefSeq" id="WP_181060878.1">
    <property type="nucleotide sequence ID" value="NZ_JACDTY010000018.1"/>
</dbReference>
<evidence type="ECO:0000313" key="2">
    <source>
        <dbReference type="Proteomes" id="UP000558284"/>
    </source>
</evidence>
<evidence type="ECO:0000313" key="1">
    <source>
        <dbReference type="EMBL" id="MBA1143913.1"/>
    </source>
</evidence>